<keyword evidence="8 16" id="KW-0812">Transmembrane</keyword>
<dbReference type="FunFam" id="1.10.287.130:FF:000008">
    <property type="entry name" value="Two-component sensor histidine kinase"/>
    <property type="match status" value="1"/>
</dbReference>
<proteinExistence type="predicted"/>
<reference evidence="19 20" key="1">
    <citation type="journal article" date="2019" name="Int. J. Syst. Evol. Microbiol.">
        <title>Clostridium fermenticellae sp. nov., isolated from the mud in a fermentation cellar for the production of the Chinese liquor, baijiu.</title>
        <authorList>
            <person name="Xu P.X."/>
            <person name="Chai L.J."/>
            <person name="Qiu T."/>
            <person name="Zhang X.J."/>
            <person name="Lu Z.M."/>
            <person name="Xiao C."/>
            <person name="Wang S.T."/>
            <person name="Shen C.H."/>
            <person name="Shi J.S."/>
            <person name="Xu Z.H."/>
        </authorList>
    </citation>
    <scope>NUCLEOTIDE SEQUENCE [LARGE SCALE GENOMIC DNA]</scope>
    <source>
        <strain evidence="19 20">JN500901</strain>
    </source>
</reference>
<dbReference type="RefSeq" id="WP_119970173.1">
    <property type="nucleotide sequence ID" value="NZ_CP032416.1"/>
</dbReference>
<feature type="transmembrane region" description="Helical" evidence="16">
    <location>
        <begin position="200"/>
        <end position="219"/>
    </location>
</feature>
<feature type="transmembrane region" description="Helical" evidence="16">
    <location>
        <begin position="25"/>
        <end position="45"/>
    </location>
</feature>
<dbReference type="SMART" id="SM00387">
    <property type="entry name" value="HATPase_c"/>
    <property type="match status" value="1"/>
</dbReference>
<dbReference type="OrthoDB" id="9792991at2"/>
<keyword evidence="7" id="KW-0808">Transferase</keyword>
<dbReference type="Gene3D" id="3.30.565.10">
    <property type="entry name" value="Histidine kinase-like ATPase, C-terminal domain"/>
    <property type="match status" value="1"/>
</dbReference>
<dbReference type="PRINTS" id="PR00344">
    <property type="entry name" value="BCTRLSENSOR"/>
</dbReference>
<dbReference type="CDD" id="cd06225">
    <property type="entry name" value="HAMP"/>
    <property type="match status" value="1"/>
</dbReference>
<dbReference type="Proteomes" id="UP000266301">
    <property type="component" value="Chromosome"/>
</dbReference>
<dbReference type="AlphaFoldDB" id="A0A386H1B8"/>
<evidence type="ECO:0000256" key="8">
    <source>
        <dbReference type="ARBA" id="ARBA00022692"/>
    </source>
</evidence>
<accession>A0A386H1B8</accession>
<feature type="domain" description="Histidine kinase" evidence="17">
    <location>
        <begin position="288"/>
        <end position="505"/>
    </location>
</feature>
<sequence>MKKLFNFIFRFYGFIKDNVSKSIRLELVVTFAICLISAFIAGSWYNGHYKEQHMIAQIDYSNGIQELSSKLSEIKSELENLNTLNKNYINQKIDESLSKKDGTVKIYLADMDGNVICKSKSAYQKKLDIYSLVNKAEDFRKEYDKSIVIDTDNGILKKRVVLDKVQEYVEIDGLNISNRKLYLIIMGVPEQKTTYIRSNGSIFSVIEAIVVFIGLFYFMTIKKMGYIEIVSRGLVEISKNNLDYRIKIYGKDELAKLANNINFMASELKKRVEGERAAEKTKNDLITNVSHDLRTPLTSIKGYLGLIKDKKYKDEVQMGEFLDIAYAKSEKLEILINDLFEYTKLSNKVIEIHRKKIYIDELLEQLSEELHVICEENNVKLHKNFHGSRIYAYVDPDKIVRVFENLIMNAIRYSLKPGGINLELKDNGKCILISVENRCDHIDESDLKKLFNRFFRVDKSRSEATGGSGLGLAIAKSIVELHDGKIWAESIEDRVIFYVELKKDIQS</sequence>
<dbReference type="GO" id="GO:0005886">
    <property type="term" value="C:plasma membrane"/>
    <property type="evidence" value="ECO:0007669"/>
    <property type="project" value="UniProtKB-SubCell"/>
</dbReference>
<evidence type="ECO:0000256" key="16">
    <source>
        <dbReference type="SAM" id="Phobius"/>
    </source>
</evidence>
<dbReference type="SUPFAM" id="SSF47384">
    <property type="entry name" value="Homodimeric domain of signal transducing histidine kinase"/>
    <property type="match status" value="1"/>
</dbReference>
<dbReference type="Pfam" id="PF02518">
    <property type="entry name" value="HATPase_c"/>
    <property type="match status" value="1"/>
</dbReference>
<keyword evidence="6" id="KW-0597">Phosphoprotein</keyword>
<evidence type="ECO:0000256" key="6">
    <source>
        <dbReference type="ARBA" id="ARBA00022553"/>
    </source>
</evidence>
<evidence type="ECO:0000256" key="1">
    <source>
        <dbReference type="ARBA" id="ARBA00000085"/>
    </source>
</evidence>
<dbReference type="EC" id="2.7.13.3" evidence="4"/>
<evidence type="ECO:0000256" key="14">
    <source>
        <dbReference type="ARBA" id="ARBA00023136"/>
    </source>
</evidence>
<dbReference type="InterPro" id="IPR005467">
    <property type="entry name" value="His_kinase_dom"/>
</dbReference>
<keyword evidence="11" id="KW-0067">ATP-binding</keyword>
<dbReference type="GO" id="GO:0000155">
    <property type="term" value="F:phosphorelay sensor kinase activity"/>
    <property type="evidence" value="ECO:0007669"/>
    <property type="project" value="InterPro"/>
</dbReference>
<organism evidence="19 20">
    <name type="scientific">Clostridium fermenticellae</name>
    <dbReference type="NCBI Taxonomy" id="2068654"/>
    <lineage>
        <taxon>Bacteria</taxon>
        <taxon>Bacillati</taxon>
        <taxon>Bacillota</taxon>
        <taxon>Clostridia</taxon>
        <taxon>Eubacteriales</taxon>
        <taxon>Clostridiaceae</taxon>
        <taxon>Clostridium</taxon>
    </lineage>
</organism>
<evidence type="ECO:0000259" key="18">
    <source>
        <dbReference type="PROSITE" id="PS50885"/>
    </source>
</evidence>
<dbReference type="PROSITE" id="PS50109">
    <property type="entry name" value="HIS_KIN"/>
    <property type="match status" value="1"/>
</dbReference>
<comment type="subcellular location">
    <subcellularLocation>
        <location evidence="3">Cell membrane</location>
    </subcellularLocation>
    <subcellularLocation>
        <location evidence="2">Membrane</location>
        <topology evidence="2">Multi-pass membrane protein</topology>
    </subcellularLocation>
</comment>
<dbReference type="SMART" id="SM00388">
    <property type="entry name" value="HisKA"/>
    <property type="match status" value="1"/>
</dbReference>
<evidence type="ECO:0000256" key="13">
    <source>
        <dbReference type="ARBA" id="ARBA00023012"/>
    </source>
</evidence>
<protein>
    <recommendedName>
        <fullName evidence="4">histidine kinase</fullName>
        <ecNumber evidence="4">2.7.13.3</ecNumber>
    </recommendedName>
</protein>
<dbReference type="EMBL" id="CP032416">
    <property type="protein sequence ID" value="AYD39464.1"/>
    <property type="molecule type" value="Genomic_DNA"/>
</dbReference>
<dbReference type="GO" id="GO:0005524">
    <property type="term" value="F:ATP binding"/>
    <property type="evidence" value="ECO:0007669"/>
    <property type="project" value="UniProtKB-KW"/>
</dbReference>
<dbReference type="Pfam" id="PF00512">
    <property type="entry name" value="HisKA"/>
    <property type="match status" value="1"/>
</dbReference>
<evidence type="ECO:0000256" key="10">
    <source>
        <dbReference type="ARBA" id="ARBA00022777"/>
    </source>
</evidence>
<dbReference type="InterPro" id="IPR003661">
    <property type="entry name" value="HisK_dim/P_dom"/>
</dbReference>
<feature type="domain" description="HAMP" evidence="18">
    <location>
        <begin position="227"/>
        <end position="273"/>
    </location>
</feature>
<keyword evidence="9" id="KW-0547">Nucleotide-binding</keyword>
<dbReference type="Pfam" id="PF00672">
    <property type="entry name" value="HAMP"/>
    <property type="match status" value="1"/>
</dbReference>
<keyword evidence="13" id="KW-0902">Two-component regulatory system</keyword>
<evidence type="ECO:0000256" key="9">
    <source>
        <dbReference type="ARBA" id="ARBA00022741"/>
    </source>
</evidence>
<keyword evidence="20" id="KW-1185">Reference proteome</keyword>
<comment type="catalytic activity">
    <reaction evidence="1">
        <text>ATP + protein L-histidine = ADP + protein N-phospho-L-histidine.</text>
        <dbReference type="EC" id="2.7.13.3"/>
    </reaction>
</comment>
<dbReference type="InterPro" id="IPR004358">
    <property type="entry name" value="Sig_transdc_His_kin-like_C"/>
</dbReference>
<keyword evidence="5" id="KW-1003">Cell membrane</keyword>
<dbReference type="CDD" id="cd00075">
    <property type="entry name" value="HATPase"/>
    <property type="match status" value="1"/>
</dbReference>
<name>A0A386H1B8_9CLOT</name>
<evidence type="ECO:0000313" key="20">
    <source>
        <dbReference type="Proteomes" id="UP000266301"/>
    </source>
</evidence>
<dbReference type="PANTHER" id="PTHR45528:SF8">
    <property type="entry name" value="HISTIDINE KINASE"/>
    <property type="match status" value="1"/>
</dbReference>
<dbReference type="PROSITE" id="PS50885">
    <property type="entry name" value="HAMP"/>
    <property type="match status" value="1"/>
</dbReference>
<dbReference type="FunFam" id="3.30.565.10:FF:000013">
    <property type="entry name" value="Two-component sensor histidine kinase"/>
    <property type="match status" value="1"/>
</dbReference>
<evidence type="ECO:0000256" key="12">
    <source>
        <dbReference type="ARBA" id="ARBA00022989"/>
    </source>
</evidence>
<dbReference type="InterPro" id="IPR036890">
    <property type="entry name" value="HATPase_C_sf"/>
</dbReference>
<dbReference type="CDD" id="cd00082">
    <property type="entry name" value="HisKA"/>
    <property type="match status" value="1"/>
</dbReference>
<dbReference type="PANTHER" id="PTHR45528">
    <property type="entry name" value="SENSOR HISTIDINE KINASE CPXA"/>
    <property type="match status" value="1"/>
</dbReference>
<gene>
    <name evidence="19" type="ORF">D4Z93_02480</name>
</gene>
<keyword evidence="10 19" id="KW-0418">Kinase</keyword>
<evidence type="ECO:0000256" key="5">
    <source>
        <dbReference type="ARBA" id="ARBA00022475"/>
    </source>
</evidence>
<evidence type="ECO:0000256" key="4">
    <source>
        <dbReference type="ARBA" id="ARBA00012438"/>
    </source>
</evidence>
<evidence type="ECO:0000256" key="2">
    <source>
        <dbReference type="ARBA" id="ARBA00004141"/>
    </source>
</evidence>
<evidence type="ECO:0000256" key="7">
    <source>
        <dbReference type="ARBA" id="ARBA00022679"/>
    </source>
</evidence>
<dbReference type="SUPFAM" id="SSF158472">
    <property type="entry name" value="HAMP domain-like"/>
    <property type="match status" value="1"/>
</dbReference>
<dbReference type="KEGG" id="cfer:D4Z93_02480"/>
<dbReference type="InterPro" id="IPR036097">
    <property type="entry name" value="HisK_dim/P_sf"/>
</dbReference>
<evidence type="ECO:0000256" key="3">
    <source>
        <dbReference type="ARBA" id="ARBA00004236"/>
    </source>
</evidence>
<dbReference type="Gene3D" id="1.10.287.130">
    <property type="match status" value="1"/>
</dbReference>
<evidence type="ECO:0000256" key="15">
    <source>
        <dbReference type="SAM" id="Coils"/>
    </source>
</evidence>
<dbReference type="Gene3D" id="6.10.340.10">
    <property type="match status" value="1"/>
</dbReference>
<dbReference type="InterPro" id="IPR050398">
    <property type="entry name" value="HssS/ArlS-like"/>
</dbReference>
<keyword evidence="14 16" id="KW-0472">Membrane</keyword>
<keyword evidence="15" id="KW-0175">Coiled coil</keyword>
<evidence type="ECO:0000313" key="19">
    <source>
        <dbReference type="EMBL" id="AYD39464.1"/>
    </source>
</evidence>
<dbReference type="InterPro" id="IPR003594">
    <property type="entry name" value="HATPase_dom"/>
</dbReference>
<evidence type="ECO:0000256" key="11">
    <source>
        <dbReference type="ARBA" id="ARBA00022840"/>
    </source>
</evidence>
<dbReference type="InterPro" id="IPR003660">
    <property type="entry name" value="HAMP_dom"/>
</dbReference>
<keyword evidence="12 16" id="KW-1133">Transmembrane helix</keyword>
<evidence type="ECO:0000259" key="17">
    <source>
        <dbReference type="PROSITE" id="PS50109"/>
    </source>
</evidence>
<dbReference type="SUPFAM" id="SSF55874">
    <property type="entry name" value="ATPase domain of HSP90 chaperone/DNA topoisomerase II/histidine kinase"/>
    <property type="match status" value="1"/>
</dbReference>
<feature type="coiled-coil region" evidence="15">
    <location>
        <begin position="64"/>
        <end position="91"/>
    </location>
</feature>